<dbReference type="RefSeq" id="XP_003151045.1">
    <property type="nucleotide sequence ID" value="XM_003150997.1"/>
</dbReference>
<evidence type="ECO:0000313" key="2">
    <source>
        <dbReference type="EMBL" id="EFO13024.1"/>
    </source>
</evidence>
<dbReference type="KEGG" id="loa:LOAG_15507"/>
<dbReference type="OrthoDB" id="5858611at2759"/>
<feature type="domain" description="DUF8077" evidence="1">
    <location>
        <begin position="38"/>
        <end position="103"/>
    </location>
</feature>
<dbReference type="Pfam" id="PF26284">
    <property type="entry name" value="DUF8077"/>
    <property type="match status" value="1"/>
</dbReference>
<evidence type="ECO:0000259" key="1">
    <source>
        <dbReference type="Pfam" id="PF26284"/>
    </source>
</evidence>
<reference evidence="2" key="1">
    <citation type="submission" date="2012-04" db="EMBL/GenBank/DDBJ databases">
        <title>The Genome Sequence of Loa loa.</title>
        <authorList>
            <consortium name="The Broad Institute Genome Sequencing Platform"/>
            <consortium name="Broad Institute Genome Sequencing Center for Infectious Disease"/>
            <person name="Nutman T.B."/>
            <person name="Fink D.L."/>
            <person name="Russ C."/>
            <person name="Young S."/>
            <person name="Zeng Q."/>
            <person name="Gargeya S."/>
            <person name="Alvarado L."/>
            <person name="Berlin A."/>
            <person name="Chapman S.B."/>
            <person name="Chen Z."/>
            <person name="Freedman E."/>
            <person name="Gellesch M."/>
            <person name="Goldberg J."/>
            <person name="Griggs A."/>
            <person name="Gujja S."/>
            <person name="Heilman E.R."/>
            <person name="Heiman D."/>
            <person name="Howarth C."/>
            <person name="Mehta T."/>
            <person name="Neiman D."/>
            <person name="Pearson M."/>
            <person name="Roberts A."/>
            <person name="Saif S."/>
            <person name="Shea T."/>
            <person name="Shenoy N."/>
            <person name="Sisk P."/>
            <person name="Stolte C."/>
            <person name="Sykes S."/>
            <person name="White J."/>
            <person name="Yandava C."/>
            <person name="Haas B."/>
            <person name="Henn M.R."/>
            <person name="Nusbaum C."/>
            <person name="Birren B."/>
        </authorList>
    </citation>
    <scope>NUCLEOTIDE SEQUENCE [LARGE SCALE GENOMIC DNA]</scope>
</reference>
<dbReference type="InParanoid" id="A0A1S0TFZ5"/>
<protein>
    <recommendedName>
        <fullName evidence="1">DUF8077 domain-containing protein</fullName>
    </recommendedName>
</protein>
<organism evidence="2">
    <name type="scientific">Loa loa</name>
    <name type="common">Eye worm</name>
    <name type="synonym">Filaria loa</name>
    <dbReference type="NCBI Taxonomy" id="7209"/>
    <lineage>
        <taxon>Eukaryota</taxon>
        <taxon>Metazoa</taxon>
        <taxon>Ecdysozoa</taxon>
        <taxon>Nematoda</taxon>
        <taxon>Chromadorea</taxon>
        <taxon>Rhabditida</taxon>
        <taxon>Spirurina</taxon>
        <taxon>Spiruromorpha</taxon>
        <taxon>Filarioidea</taxon>
        <taxon>Onchocercidae</taxon>
        <taxon>Loa</taxon>
    </lineage>
</organism>
<dbReference type="AlphaFoldDB" id="A0A1S0TFZ5"/>
<accession>A0A1S0TFZ5</accession>
<sequence length="135" mass="15381">MSPNNDNNNINDYNVINSYTILYHNESLKWKGKKNFIELALLEWSSGIRIFSCTDVPLEIFVEPFKQALIRSLNKFCRNATACRLVKSVFNTQTCVEALHMFPLAVECFGGYVGSLGVWVREEQEESKALILIGL</sequence>
<dbReference type="CTD" id="9952998"/>
<name>A0A1S0TFZ5_LOALO</name>
<proteinExistence type="predicted"/>
<gene>
    <name evidence="2" type="ORF">LOAG_15507</name>
</gene>
<dbReference type="GeneID" id="9952998"/>
<dbReference type="InterPro" id="IPR058390">
    <property type="entry name" value="DUF8077"/>
</dbReference>
<feature type="non-terminal residue" evidence="2">
    <location>
        <position position="135"/>
    </location>
</feature>
<dbReference type="EMBL" id="JH712327">
    <property type="protein sequence ID" value="EFO13024.1"/>
    <property type="molecule type" value="Genomic_DNA"/>
</dbReference>